<organism evidence="1 2">
    <name type="scientific">Panagrolaimus sp. JU765</name>
    <dbReference type="NCBI Taxonomy" id="591449"/>
    <lineage>
        <taxon>Eukaryota</taxon>
        <taxon>Metazoa</taxon>
        <taxon>Ecdysozoa</taxon>
        <taxon>Nematoda</taxon>
        <taxon>Chromadorea</taxon>
        <taxon>Rhabditida</taxon>
        <taxon>Tylenchina</taxon>
        <taxon>Panagrolaimomorpha</taxon>
        <taxon>Panagrolaimoidea</taxon>
        <taxon>Panagrolaimidae</taxon>
        <taxon>Panagrolaimus</taxon>
    </lineage>
</organism>
<dbReference type="Proteomes" id="UP000887576">
    <property type="component" value="Unplaced"/>
</dbReference>
<protein>
    <submittedName>
        <fullName evidence="2">Major facilitator superfamily (MFS) profile domain-containing protein</fullName>
    </submittedName>
</protein>
<reference evidence="2" key="1">
    <citation type="submission" date="2022-11" db="UniProtKB">
        <authorList>
            <consortium name="WormBaseParasite"/>
        </authorList>
    </citation>
    <scope>IDENTIFICATION</scope>
</reference>
<accession>A0AC34R549</accession>
<sequence length="962" mass="107986">MLENRFRFVILVLTTAYVFEKVDFDPPKPDAEKPEVEAPEVPESKFPDFEIPGIKVPTPGFNWQTFNFAKTNPDLFFRIMKKIIKEVSLKAAEKTGEALDPRNIDFQKFKDGFNLTDINPDIVTNLKEYLLEKIRLGQKTIEMVEAEGQNLTALGQKTIEMVEAEGQNLTAYRNLEVTDVELTNITWNGQIHGRIRVLDEPADYYYSSTERAVLFAAVALGAILFLIPLTRLIDRWGTRKTFTLVGVISAIATGLVPVAASLGFVPFVIVRVIQGVGFAACFPVVGSVTSAWAKLSENGLFNGALTGFLQLGPVIAMPISGFFCHLDAWELTYYVHALLTIFWILIFWFVFRDTPSEHKKVTTRETNEIQAGKVVVDGRSKHNRTKTPCLDIYKSKSVIAIWVAAIGNMGGIFLVMFAPIFIRQVLRYPVIAIYKSKSVIAIWVAAIGNMGGIFLVMFAPIFIRQVLRYPVIAVGFQAALPTLLQFIVKLKAGAISDYIKLPETTKVKIFNSIAFFGMATFFILIALIASEETQVISIVFLVASATILGFNTGGFFKAATLVGRHYSFFVNAHVQLIAFFEPRIWPIDELFLTDCLFSTGMFSWLVFVISFWQLAEAGRTSKLPSQYEASCYEKCHCNATTFECRDLHEIDTAVFRHALPKVFPNLDTISITGNDFGIMPADNIFGQDQRHLKLTMLDLSDNGIRSFFAETFFGVPRVEYLYLRNNEIESVGDKPLNHLSALRLLDLSAAFGDHVSSRKRVEILQNILDADHKFKHLEELILSNNDFAKLDPSIFCHIEGLDRLILTGNALGAFPIKDKCLPGLRLLDLRSNKFSVVSPTIWDNLESLNTLDVSNNPLVCDCSNQEFIKFANEDRNVFLNQQQTTCAGPANFAGKDIFSLENQVLCQKSRSFHWIVLVLLAAGVLLIYRHLRRSGRLSRFSQTFGYSQLKHNDEANPSPAFV</sequence>
<name>A0AC34R549_9BILA</name>
<evidence type="ECO:0000313" key="2">
    <source>
        <dbReference type="WBParaSite" id="JU765_v2.g3574.t1"/>
    </source>
</evidence>
<proteinExistence type="predicted"/>
<evidence type="ECO:0000313" key="1">
    <source>
        <dbReference type="Proteomes" id="UP000887576"/>
    </source>
</evidence>
<dbReference type="WBParaSite" id="JU765_v2.g3574.t1">
    <property type="protein sequence ID" value="JU765_v2.g3574.t1"/>
    <property type="gene ID" value="JU765_v2.g3574"/>
</dbReference>